<feature type="transmembrane region" description="Helical" evidence="1">
    <location>
        <begin position="334"/>
        <end position="366"/>
    </location>
</feature>
<dbReference type="AlphaFoldDB" id="A0A9J6F7X1"/>
<proteinExistence type="predicted"/>
<reference evidence="2" key="2">
    <citation type="submission" date="2021-09" db="EMBL/GenBank/DDBJ databases">
        <authorList>
            <person name="Jia N."/>
            <person name="Wang J."/>
            <person name="Shi W."/>
            <person name="Du L."/>
            <person name="Sun Y."/>
            <person name="Zhan W."/>
            <person name="Jiang J."/>
            <person name="Wang Q."/>
            <person name="Zhang B."/>
            <person name="Ji P."/>
            <person name="Sakyi L.B."/>
            <person name="Cui X."/>
            <person name="Yuan T."/>
            <person name="Jiang B."/>
            <person name="Yang W."/>
            <person name="Lam T.T.-Y."/>
            <person name="Chang Q."/>
            <person name="Ding S."/>
            <person name="Wang X."/>
            <person name="Zhu J."/>
            <person name="Ruan X."/>
            <person name="Zhao L."/>
            <person name="Wei J."/>
            <person name="Que T."/>
            <person name="Du C."/>
            <person name="Cheng J."/>
            <person name="Dai P."/>
            <person name="Han X."/>
            <person name="Huang E."/>
            <person name="Gao Y."/>
            <person name="Liu J."/>
            <person name="Shao H."/>
            <person name="Ye R."/>
            <person name="Li L."/>
            <person name="Wei W."/>
            <person name="Wang X."/>
            <person name="Wang C."/>
            <person name="Huo Q."/>
            <person name="Li W."/>
            <person name="Guo W."/>
            <person name="Chen H."/>
            <person name="Chen S."/>
            <person name="Zhou L."/>
            <person name="Zhou L."/>
            <person name="Ni X."/>
            <person name="Tian J."/>
            <person name="Zhou Y."/>
            <person name="Sheng Y."/>
            <person name="Liu T."/>
            <person name="Pan Y."/>
            <person name="Xia L."/>
            <person name="Li J."/>
            <person name="Zhao F."/>
            <person name="Cao W."/>
        </authorList>
    </citation>
    <scope>NUCLEOTIDE SEQUENCE</scope>
    <source>
        <strain evidence="2">Rmic-2018</strain>
        <tissue evidence="2">Larvae</tissue>
    </source>
</reference>
<feature type="transmembrane region" description="Helical" evidence="1">
    <location>
        <begin position="116"/>
        <end position="137"/>
    </location>
</feature>
<dbReference type="PROSITE" id="PS51257">
    <property type="entry name" value="PROKAR_LIPOPROTEIN"/>
    <property type="match status" value="1"/>
</dbReference>
<comment type="caution">
    <text evidence="2">The sequence shown here is derived from an EMBL/GenBank/DDBJ whole genome shotgun (WGS) entry which is preliminary data.</text>
</comment>
<feature type="transmembrane region" description="Helical" evidence="1">
    <location>
        <begin position="386"/>
        <end position="409"/>
    </location>
</feature>
<feature type="transmembrane region" description="Helical" evidence="1">
    <location>
        <begin position="256"/>
        <end position="274"/>
    </location>
</feature>
<dbReference type="Gene3D" id="1.20.1250.20">
    <property type="entry name" value="MFS general substrate transporter like domains"/>
    <property type="match status" value="1"/>
</dbReference>
<dbReference type="PANTHER" id="PTHR11360">
    <property type="entry name" value="MONOCARBOXYLATE TRANSPORTER"/>
    <property type="match status" value="1"/>
</dbReference>
<feature type="transmembrane region" description="Helical" evidence="1">
    <location>
        <begin position="57"/>
        <end position="76"/>
    </location>
</feature>
<dbReference type="GO" id="GO:0008028">
    <property type="term" value="F:monocarboxylic acid transmembrane transporter activity"/>
    <property type="evidence" value="ECO:0007669"/>
    <property type="project" value="TreeGrafter"/>
</dbReference>
<evidence type="ECO:0000256" key="1">
    <source>
        <dbReference type="SAM" id="Phobius"/>
    </source>
</evidence>
<dbReference type="Proteomes" id="UP000821866">
    <property type="component" value="Chromosome 1"/>
</dbReference>
<dbReference type="InterPro" id="IPR050327">
    <property type="entry name" value="Proton-linked_MCT"/>
</dbReference>
<feature type="transmembrane region" description="Helical" evidence="1">
    <location>
        <begin position="173"/>
        <end position="193"/>
    </location>
</feature>
<name>A0A9J6F7X1_RHIMP</name>
<dbReference type="PANTHER" id="PTHR11360:SF303">
    <property type="entry name" value="MAJOR FACILITATOR SUPERFAMILY (MFS) PROFILE DOMAIN-CONTAINING PROTEIN"/>
    <property type="match status" value="1"/>
</dbReference>
<reference evidence="2" key="1">
    <citation type="journal article" date="2020" name="Cell">
        <title>Large-Scale Comparative Analyses of Tick Genomes Elucidate Their Genetic Diversity and Vector Capacities.</title>
        <authorList>
            <consortium name="Tick Genome and Microbiome Consortium (TIGMIC)"/>
            <person name="Jia N."/>
            <person name="Wang J."/>
            <person name="Shi W."/>
            <person name="Du L."/>
            <person name="Sun Y."/>
            <person name="Zhan W."/>
            <person name="Jiang J.F."/>
            <person name="Wang Q."/>
            <person name="Zhang B."/>
            <person name="Ji P."/>
            <person name="Bell-Sakyi L."/>
            <person name="Cui X.M."/>
            <person name="Yuan T.T."/>
            <person name="Jiang B.G."/>
            <person name="Yang W.F."/>
            <person name="Lam T.T."/>
            <person name="Chang Q.C."/>
            <person name="Ding S.J."/>
            <person name="Wang X.J."/>
            <person name="Zhu J.G."/>
            <person name="Ruan X.D."/>
            <person name="Zhao L."/>
            <person name="Wei J.T."/>
            <person name="Ye R.Z."/>
            <person name="Que T.C."/>
            <person name="Du C.H."/>
            <person name="Zhou Y.H."/>
            <person name="Cheng J.X."/>
            <person name="Dai P.F."/>
            <person name="Guo W.B."/>
            <person name="Han X.H."/>
            <person name="Huang E.J."/>
            <person name="Li L.F."/>
            <person name="Wei W."/>
            <person name="Gao Y.C."/>
            <person name="Liu J.Z."/>
            <person name="Shao H.Z."/>
            <person name="Wang X."/>
            <person name="Wang C.C."/>
            <person name="Yang T.C."/>
            <person name="Huo Q.B."/>
            <person name="Li W."/>
            <person name="Chen H.Y."/>
            <person name="Chen S.E."/>
            <person name="Zhou L.G."/>
            <person name="Ni X.B."/>
            <person name="Tian J.H."/>
            <person name="Sheng Y."/>
            <person name="Liu T."/>
            <person name="Pan Y.S."/>
            <person name="Xia L.Y."/>
            <person name="Li J."/>
            <person name="Zhao F."/>
            <person name="Cao W.C."/>
        </authorList>
    </citation>
    <scope>NUCLEOTIDE SEQUENCE</scope>
    <source>
        <strain evidence="2">Rmic-2018</strain>
    </source>
</reference>
<dbReference type="Pfam" id="PF07690">
    <property type="entry name" value="MFS_1"/>
    <property type="match status" value="1"/>
</dbReference>
<dbReference type="EMBL" id="JABSTU010000001">
    <property type="protein sequence ID" value="KAH8042478.1"/>
    <property type="molecule type" value="Genomic_DNA"/>
</dbReference>
<sequence length="411" mass="43999">MRSTTDRQRPVVHLDRCWGVPVAAAGITFLSCMASSSYGFLYVLFMQKYELSREQAAWPQTSLVISGGCVGLLISVVQKKISIYRITLAGGIVASAGLVAASFAPNIAWLSVTFGVLQGAGVGITLLGVAMYLLLYFDKYKATATAIKDIGMVAAGVTGVPWISFLVKEYGLQGSLLLTAGLMLHILPVVMLIKTPRRCRMFRKNCKITGPIYSQQNDVERRPAIEKVEPLSNVEERFAPLHCEELSTPSQGAPSVFPVVVWLPFIVLVLLQVVSDYSNAVFMTTIVDYAKDKGAELGRAKRTIMFAAMGQAVGRVVVPLLLDKISFSRSSIAMACLYVMAVCFLVITRVSAFEGVAALAGVAGVAQGYVLCMRPLLVADHVGVELFSLCCGVGGLVGVPMCLSGPAILGK</sequence>
<evidence type="ECO:0008006" key="4">
    <source>
        <dbReference type="Google" id="ProtNLM"/>
    </source>
</evidence>
<protein>
    <recommendedName>
        <fullName evidence="4">Monocarboxylate transporter</fullName>
    </recommendedName>
</protein>
<dbReference type="SUPFAM" id="SSF103473">
    <property type="entry name" value="MFS general substrate transporter"/>
    <property type="match status" value="1"/>
</dbReference>
<dbReference type="InterPro" id="IPR036259">
    <property type="entry name" value="MFS_trans_sf"/>
</dbReference>
<evidence type="ECO:0000313" key="2">
    <source>
        <dbReference type="EMBL" id="KAH8042478.1"/>
    </source>
</evidence>
<feature type="transmembrane region" description="Helical" evidence="1">
    <location>
        <begin position="20"/>
        <end position="45"/>
    </location>
</feature>
<keyword evidence="1" id="KW-0472">Membrane</keyword>
<keyword evidence="1" id="KW-0812">Transmembrane</keyword>
<keyword evidence="3" id="KW-1185">Reference proteome</keyword>
<organism evidence="2 3">
    <name type="scientific">Rhipicephalus microplus</name>
    <name type="common">Cattle tick</name>
    <name type="synonym">Boophilus microplus</name>
    <dbReference type="NCBI Taxonomy" id="6941"/>
    <lineage>
        <taxon>Eukaryota</taxon>
        <taxon>Metazoa</taxon>
        <taxon>Ecdysozoa</taxon>
        <taxon>Arthropoda</taxon>
        <taxon>Chelicerata</taxon>
        <taxon>Arachnida</taxon>
        <taxon>Acari</taxon>
        <taxon>Parasitiformes</taxon>
        <taxon>Ixodida</taxon>
        <taxon>Ixodoidea</taxon>
        <taxon>Ixodidae</taxon>
        <taxon>Rhipicephalinae</taxon>
        <taxon>Rhipicephalus</taxon>
        <taxon>Boophilus</taxon>
    </lineage>
</organism>
<feature type="transmembrane region" description="Helical" evidence="1">
    <location>
        <begin position="149"/>
        <end position="167"/>
    </location>
</feature>
<keyword evidence="1" id="KW-1133">Transmembrane helix</keyword>
<dbReference type="InterPro" id="IPR011701">
    <property type="entry name" value="MFS"/>
</dbReference>
<accession>A0A9J6F7X1</accession>
<feature type="transmembrane region" description="Helical" evidence="1">
    <location>
        <begin position="83"/>
        <end position="104"/>
    </location>
</feature>
<dbReference type="VEuPathDB" id="VectorBase:LOC119171658"/>
<evidence type="ECO:0000313" key="3">
    <source>
        <dbReference type="Proteomes" id="UP000821866"/>
    </source>
</evidence>
<gene>
    <name evidence="2" type="ORF">HPB51_023526</name>
</gene>